<feature type="region of interest" description="Disordered" evidence="1">
    <location>
        <begin position="262"/>
        <end position="301"/>
    </location>
</feature>
<comment type="caution">
    <text evidence="3">The sequence shown here is derived from an EMBL/GenBank/DDBJ whole genome shotgun (WGS) entry which is preliminary data.</text>
</comment>
<dbReference type="EMBL" id="LFZO01000183">
    <property type="protein sequence ID" value="KXT11770.1"/>
    <property type="molecule type" value="Genomic_DNA"/>
</dbReference>
<feature type="compositionally biased region" description="Basic and acidic residues" evidence="1">
    <location>
        <begin position="209"/>
        <end position="220"/>
    </location>
</feature>
<proteinExistence type="predicted"/>
<dbReference type="AlphaFoldDB" id="A0A139IAL8"/>
<evidence type="ECO:0000313" key="4">
    <source>
        <dbReference type="Proteomes" id="UP000073492"/>
    </source>
</evidence>
<keyword evidence="2" id="KW-1133">Transmembrane helix</keyword>
<gene>
    <name evidence="3" type="ORF">AC579_1637</name>
</gene>
<accession>A0A139IAL8</accession>
<evidence type="ECO:0008006" key="5">
    <source>
        <dbReference type="Google" id="ProtNLM"/>
    </source>
</evidence>
<keyword evidence="2" id="KW-0812">Transmembrane</keyword>
<feature type="region of interest" description="Disordered" evidence="1">
    <location>
        <begin position="200"/>
        <end position="232"/>
    </location>
</feature>
<evidence type="ECO:0000256" key="2">
    <source>
        <dbReference type="SAM" id="Phobius"/>
    </source>
</evidence>
<feature type="transmembrane region" description="Helical" evidence="2">
    <location>
        <begin position="479"/>
        <end position="499"/>
    </location>
</feature>
<name>A0A139IAL8_9PEZI</name>
<dbReference type="SUPFAM" id="SSF81296">
    <property type="entry name" value="E set domains"/>
    <property type="match status" value="1"/>
</dbReference>
<keyword evidence="2" id="KW-0472">Membrane</keyword>
<protein>
    <recommendedName>
        <fullName evidence="5">AMP-activated protein kinase glycogen-binding domain-containing protein</fullName>
    </recommendedName>
</protein>
<reference evidence="3 4" key="1">
    <citation type="submission" date="2015-07" db="EMBL/GenBank/DDBJ databases">
        <title>Comparative genomics of the Sigatoka disease complex on banana suggests a link between parallel evolutionary changes in Pseudocercospora fijiensis and Pseudocercospora eumusae and increased virulence on the banana host.</title>
        <authorList>
            <person name="Chang T.-C."/>
            <person name="Salvucci A."/>
            <person name="Crous P.W."/>
            <person name="Stergiopoulos I."/>
        </authorList>
    </citation>
    <scope>NUCLEOTIDE SEQUENCE [LARGE SCALE GENOMIC DNA]</scope>
    <source>
        <strain evidence="3 4">CBS 116634</strain>
    </source>
</reference>
<organism evidence="3 4">
    <name type="scientific">Pseudocercospora musae</name>
    <dbReference type="NCBI Taxonomy" id="113226"/>
    <lineage>
        <taxon>Eukaryota</taxon>
        <taxon>Fungi</taxon>
        <taxon>Dikarya</taxon>
        <taxon>Ascomycota</taxon>
        <taxon>Pezizomycotina</taxon>
        <taxon>Dothideomycetes</taxon>
        <taxon>Dothideomycetidae</taxon>
        <taxon>Mycosphaerellales</taxon>
        <taxon>Mycosphaerellaceae</taxon>
        <taxon>Pseudocercospora</taxon>
    </lineage>
</organism>
<dbReference type="InterPro" id="IPR013783">
    <property type="entry name" value="Ig-like_fold"/>
</dbReference>
<feature type="region of interest" description="Disordered" evidence="1">
    <location>
        <begin position="322"/>
        <end position="341"/>
    </location>
</feature>
<dbReference type="InterPro" id="IPR014756">
    <property type="entry name" value="Ig_E-set"/>
</dbReference>
<feature type="region of interest" description="Disordered" evidence="1">
    <location>
        <begin position="369"/>
        <end position="443"/>
    </location>
</feature>
<sequence length="509" mass="55037">MHSKRQSVADIKTSFETRGKPATTAPSSPRPGELANMPSVTKRIASQFQKAATPSIDAVLDAAPPKVAEQIEALSSARPATIPKKPSWIGPSPNRPATPSASRAMKTPVTITYGSPGLQPPVYLCTSLSDPEWEPIEMEVSEVGQGGCKFTKTFTVYEGEYQYKLRLGPGDWWVCDDTKPQVDDGLGNKNNLIVVKSGDKPPVRVIEPPAKDMTHDRIDPVHNAPLMPHEDHGHVEKPEVLKANDRHLSLPSDQHHAAPVMGHEQQAPPVDDSEDDDHEPEGPPLLRHESIAPSSHEQSHSPLFRHESIAIDDKQHDHVLDNISPLLGGRKGSNDSVPAEADATDMSLEHFPTDHRAILDHIERAKQALPADEVSDHPRSPSTSPREAAPAKPSPSLPIVEEDEEEKEDGKASSDVPRVQISEPKDRPAAPITPPMTPTKEKHFEGDSVQNVIANAVDKAKSVSETVGKQASESNVSTIFVGIGFAIAAAIIAVGIWYFNNSSAEVVDA</sequence>
<dbReference type="CDD" id="cd02859">
    <property type="entry name" value="E_set_AMPKbeta_like_N"/>
    <property type="match status" value="1"/>
</dbReference>
<dbReference type="Gene3D" id="2.60.40.10">
    <property type="entry name" value="Immunoglobulins"/>
    <property type="match status" value="1"/>
</dbReference>
<keyword evidence="4" id="KW-1185">Reference proteome</keyword>
<dbReference type="OrthoDB" id="5350410at2759"/>
<evidence type="ECO:0000313" key="3">
    <source>
        <dbReference type="EMBL" id="KXT11770.1"/>
    </source>
</evidence>
<feature type="region of interest" description="Disordered" evidence="1">
    <location>
        <begin position="1"/>
        <end position="40"/>
    </location>
</feature>
<feature type="region of interest" description="Disordered" evidence="1">
    <location>
        <begin position="74"/>
        <end position="104"/>
    </location>
</feature>
<evidence type="ECO:0000256" key="1">
    <source>
        <dbReference type="SAM" id="MobiDB-lite"/>
    </source>
</evidence>
<dbReference type="Proteomes" id="UP000073492">
    <property type="component" value="Unassembled WGS sequence"/>
</dbReference>